<accession>A0AAD1XE18</accession>
<dbReference type="AlphaFoldDB" id="A0AAD1XE18"/>
<keyword evidence="2" id="KW-1185">Reference proteome</keyword>
<reference evidence="1" key="1">
    <citation type="submission" date="2023-07" db="EMBL/GenBank/DDBJ databases">
        <authorList>
            <consortium name="AG Swart"/>
            <person name="Singh M."/>
            <person name="Singh A."/>
            <person name="Seah K."/>
            <person name="Emmerich C."/>
        </authorList>
    </citation>
    <scope>NUCLEOTIDE SEQUENCE</scope>
    <source>
        <strain evidence="1">DP1</strain>
    </source>
</reference>
<protein>
    <submittedName>
        <fullName evidence="1">Uncharacterized protein</fullName>
    </submittedName>
</protein>
<gene>
    <name evidence="1" type="ORF">ECRASSUSDP1_LOCUS9689</name>
</gene>
<dbReference type="EMBL" id="CAMPGE010009532">
    <property type="protein sequence ID" value="CAI2368398.1"/>
    <property type="molecule type" value="Genomic_DNA"/>
</dbReference>
<name>A0AAD1XE18_EUPCR</name>
<comment type="caution">
    <text evidence="1">The sequence shown here is derived from an EMBL/GenBank/DDBJ whole genome shotgun (WGS) entry which is preliminary data.</text>
</comment>
<evidence type="ECO:0000313" key="2">
    <source>
        <dbReference type="Proteomes" id="UP001295684"/>
    </source>
</evidence>
<proteinExistence type="predicted"/>
<evidence type="ECO:0000313" key="1">
    <source>
        <dbReference type="EMBL" id="CAI2368398.1"/>
    </source>
</evidence>
<sequence>MSLYKMREVLKLNKLRILPKILKNKLTISNFSLKSENLTQNIHLVHKPIVFHMDSVFFTNSLFRLSSQNLILHLNFHNLVIRLRFHAEHPH</sequence>
<dbReference type="Proteomes" id="UP001295684">
    <property type="component" value="Unassembled WGS sequence"/>
</dbReference>
<organism evidence="1 2">
    <name type="scientific">Euplotes crassus</name>
    <dbReference type="NCBI Taxonomy" id="5936"/>
    <lineage>
        <taxon>Eukaryota</taxon>
        <taxon>Sar</taxon>
        <taxon>Alveolata</taxon>
        <taxon>Ciliophora</taxon>
        <taxon>Intramacronucleata</taxon>
        <taxon>Spirotrichea</taxon>
        <taxon>Hypotrichia</taxon>
        <taxon>Euplotida</taxon>
        <taxon>Euplotidae</taxon>
        <taxon>Moneuplotes</taxon>
    </lineage>
</organism>